<dbReference type="CDD" id="cd18097">
    <property type="entry name" value="SpoU-like"/>
    <property type="match status" value="1"/>
</dbReference>
<keyword evidence="2" id="KW-0808">Transferase</keyword>
<evidence type="ECO:0000313" key="5">
    <source>
        <dbReference type="Proteomes" id="UP000295215"/>
    </source>
</evidence>
<dbReference type="GO" id="GO:0005829">
    <property type="term" value="C:cytosol"/>
    <property type="evidence" value="ECO:0007669"/>
    <property type="project" value="TreeGrafter"/>
</dbReference>
<comment type="caution">
    <text evidence="4">The sequence shown here is derived from an EMBL/GenBank/DDBJ whole genome shotgun (WGS) entry which is preliminary data.</text>
</comment>
<evidence type="ECO:0000256" key="1">
    <source>
        <dbReference type="ARBA" id="ARBA00022603"/>
    </source>
</evidence>
<dbReference type="InterPro" id="IPR029028">
    <property type="entry name" value="Alpha/beta_knot_MTases"/>
</dbReference>
<gene>
    <name evidence="4" type="ORF">C8P70_1085</name>
</gene>
<dbReference type="PANTHER" id="PTHR46429">
    <property type="entry name" value="23S RRNA (GUANOSINE-2'-O-)-METHYLTRANSFERASE RLMB"/>
    <property type="match status" value="1"/>
</dbReference>
<reference evidence="4 5" key="1">
    <citation type="submission" date="2019-03" db="EMBL/GenBank/DDBJ databases">
        <title>Genomic Encyclopedia of Archaeal and Bacterial Type Strains, Phase II (KMG-II): from individual species to whole genera.</title>
        <authorList>
            <person name="Goeker M."/>
        </authorList>
    </citation>
    <scope>NUCLEOTIDE SEQUENCE [LARGE SCALE GENOMIC DNA]</scope>
    <source>
        <strain evidence="4 5">DSM 28213</strain>
    </source>
</reference>
<dbReference type="Pfam" id="PF00588">
    <property type="entry name" value="SpoU_methylase"/>
    <property type="match status" value="1"/>
</dbReference>
<dbReference type="GO" id="GO:0003723">
    <property type="term" value="F:RNA binding"/>
    <property type="evidence" value="ECO:0007669"/>
    <property type="project" value="InterPro"/>
</dbReference>
<feature type="domain" description="tRNA/rRNA methyltransferase SpoU type" evidence="3">
    <location>
        <begin position="34"/>
        <end position="176"/>
    </location>
</feature>
<dbReference type="SUPFAM" id="SSF75217">
    <property type="entry name" value="alpha/beta knot"/>
    <property type="match status" value="1"/>
</dbReference>
<dbReference type="EMBL" id="SOAG01000008">
    <property type="protein sequence ID" value="TDS61466.1"/>
    <property type="molecule type" value="Genomic_DNA"/>
</dbReference>
<dbReference type="Gene3D" id="3.40.1280.10">
    <property type="match status" value="1"/>
</dbReference>
<dbReference type="GO" id="GO:0032259">
    <property type="term" value="P:methylation"/>
    <property type="evidence" value="ECO:0007669"/>
    <property type="project" value="UniProtKB-KW"/>
</dbReference>
<dbReference type="InterPro" id="IPR001537">
    <property type="entry name" value="SpoU_MeTrfase"/>
</dbReference>
<protein>
    <submittedName>
        <fullName evidence="4">SpoU rRNA methylase family protein</fullName>
    </submittedName>
</protein>
<dbReference type="Proteomes" id="UP000295215">
    <property type="component" value="Unassembled WGS sequence"/>
</dbReference>
<dbReference type="GO" id="GO:0008173">
    <property type="term" value="F:RNA methyltransferase activity"/>
    <property type="evidence" value="ECO:0007669"/>
    <property type="project" value="InterPro"/>
</dbReference>
<dbReference type="GO" id="GO:0006396">
    <property type="term" value="P:RNA processing"/>
    <property type="evidence" value="ECO:0007669"/>
    <property type="project" value="InterPro"/>
</dbReference>
<dbReference type="InterPro" id="IPR004441">
    <property type="entry name" value="rRNA_MeTrfase_TrmH"/>
</dbReference>
<dbReference type="AlphaFoldDB" id="A0A4R7EYB5"/>
<organism evidence="4 5">
    <name type="scientific">Myroides indicus</name>
    <dbReference type="NCBI Taxonomy" id="1323422"/>
    <lineage>
        <taxon>Bacteria</taxon>
        <taxon>Pseudomonadati</taxon>
        <taxon>Bacteroidota</taxon>
        <taxon>Flavobacteriia</taxon>
        <taxon>Flavobacteriales</taxon>
        <taxon>Flavobacteriaceae</taxon>
        <taxon>Myroides</taxon>
    </lineage>
</organism>
<sequence>MAIFVKKYKMRKLANSELDRKNVEEFKSSNKTPLIVLLDDVRSLHNIGSVFRTCDAFLIEKIYLCGITATPPNKEIHKTALGATETVEWEYAKEIQEVITRLQEQKVSVQSIEQVQNSVMLNHFEVQPNQKYALIFGNEVKGVSQQAVDLSDGVIEIPQLGTKHSLNIAVSAGVVIWDLFQKMIR</sequence>
<name>A0A4R7EYB5_9FLAO</name>
<keyword evidence="5" id="KW-1185">Reference proteome</keyword>
<evidence type="ECO:0000256" key="2">
    <source>
        <dbReference type="ARBA" id="ARBA00022679"/>
    </source>
</evidence>
<keyword evidence="1 4" id="KW-0489">Methyltransferase</keyword>
<dbReference type="InterPro" id="IPR029026">
    <property type="entry name" value="tRNA_m1G_MTases_N"/>
</dbReference>
<accession>A0A4R7EYB5</accession>
<evidence type="ECO:0000259" key="3">
    <source>
        <dbReference type="Pfam" id="PF00588"/>
    </source>
</evidence>
<dbReference type="PANTHER" id="PTHR46429:SF1">
    <property type="entry name" value="23S RRNA (GUANOSINE-2'-O-)-METHYLTRANSFERASE RLMB"/>
    <property type="match status" value="1"/>
</dbReference>
<proteinExistence type="predicted"/>
<evidence type="ECO:0000313" key="4">
    <source>
        <dbReference type="EMBL" id="TDS61466.1"/>
    </source>
</evidence>